<dbReference type="AlphaFoldDB" id="A0A840Q5E8"/>
<accession>A0A840Q5E8</accession>
<dbReference type="InterPro" id="IPR032466">
    <property type="entry name" value="Metal_Hydrolase"/>
</dbReference>
<evidence type="ECO:0000313" key="2">
    <source>
        <dbReference type="EMBL" id="MBB5157732.1"/>
    </source>
</evidence>
<dbReference type="EMBL" id="JACHIW010000001">
    <property type="protein sequence ID" value="MBB5157732.1"/>
    <property type="molecule type" value="Genomic_DNA"/>
</dbReference>
<name>A0A840Q5E8_9PSEU</name>
<keyword evidence="3" id="KW-1185">Reference proteome</keyword>
<dbReference type="Pfam" id="PF04909">
    <property type="entry name" value="Amidohydro_2"/>
    <property type="match status" value="1"/>
</dbReference>
<dbReference type="PANTHER" id="PTHR43383:SF2">
    <property type="entry name" value="AMIDOHYDROLASE 2 FAMILY PROTEIN"/>
    <property type="match status" value="1"/>
</dbReference>
<reference evidence="2 3" key="1">
    <citation type="submission" date="2020-08" db="EMBL/GenBank/DDBJ databases">
        <title>Sequencing the genomes of 1000 actinobacteria strains.</title>
        <authorList>
            <person name="Klenk H.-P."/>
        </authorList>
    </citation>
    <scope>NUCLEOTIDE SEQUENCE [LARGE SCALE GENOMIC DNA]</scope>
    <source>
        <strain evidence="2 3">DSM 45584</strain>
    </source>
</reference>
<organism evidence="2 3">
    <name type="scientific">Saccharopolyspora phatthalungensis</name>
    <dbReference type="NCBI Taxonomy" id="664693"/>
    <lineage>
        <taxon>Bacteria</taxon>
        <taxon>Bacillati</taxon>
        <taxon>Actinomycetota</taxon>
        <taxon>Actinomycetes</taxon>
        <taxon>Pseudonocardiales</taxon>
        <taxon>Pseudonocardiaceae</taxon>
        <taxon>Saccharopolyspora</taxon>
    </lineage>
</organism>
<evidence type="ECO:0000259" key="1">
    <source>
        <dbReference type="Pfam" id="PF04909"/>
    </source>
</evidence>
<dbReference type="PANTHER" id="PTHR43383">
    <property type="entry name" value="NODULIN 6"/>
    <property type="match status" value="1"/>
</dbReference>
<evidence type="ECO:0000313" key="3">
    <source>
        <dbReference type="Proteomes" id="UP000584374"/>
    </source>
</evidence>
<dbReference type="Gene3D" id="3.20.20.140">
    <property type="entry name" value="Metal-dependent hydrolases"/>
    <property type="match status" value="1"/>
</dbReference>
<dbReference type="RefSeq" id="WP_312864409.1">
    <property type="nucleotide sequence ID" value="NZ_JACHIW010000001.1"/>
</dbReference>
<feature type="domain" description="Amidohydrolase-related" evidence="1">
    <location>
        <begin position="245"/>
        <end position="406"/>
    </location>
</feature>
<dbReference type="Proteomes" id="UP000584374">
    <property type="component" value="Unassembled WGS sequence"/>
</dbReference>
<gene>
    <name evidence="2" type="ORF">BJ970_005266</name>
</gene>
<sequence length="410" mass="45174">MVRPEPTTTQLSVKRVELAHLDGFDDAERGSRMSTQDLTTVIDALPLVDHHVHGALAGSVDRPTLELLLTESDRPVPPWMTQFDSQVGFAIRRFCAPELGLPAHADAADYVARREELGAEEVTRRLLTASGVGHYLVETGYKGDELLSPAEMASASGVPADEVVRLETVLEDLARDEIGAAELPSRFPEVLAERTTGAVALKSVVAYRYGFDFDPERPSDAEVVAVAGNWLRSGSTRVDDPVLLRFLLWSGIDRGLPLQLHAGYGDPDVELHRSDPLLLTRFIKLIEPSGVDLMLLHCYPFHRNAGYLAQVFPRVYFDVGLGVNYSGVRSSAVVAESLELAPFAKILFSSDACGPPELHHLGALLWRRGMRKALSEWVAAGEWSEPDAIRVVRMIGRDNARRIYRLGHRS</sequence>
<dbReference type="InterPro" id="IPR006680">
    <property type="entry name" value="Amidohydro-rel"/>
</dbReference>
<protein>
    <recommendedName>
        <fullName evidence="1">Amidohydrolase-related domain-containing protein</fullName>
    </recommendedName>
</protein>
<proteinExistence type="predicted"/>
<comment type="caution">
    <text evidence="2">The sequence shown here is derived from an EMBL/GenBank/DDBJ whole genome shotgun (WGS) entry which is preliminary data.</text>
</comment>
<dbReference type="GO" id="GO:0016787">
    <property type="term" value="F:hydrolase activity"/>
    <property type="evidence" value="ECO:0007669"/>
    <property type="project" value="InterPro"/>
</dbReference>
<dbReference type="SUPFAM" id="SSF51556">
    <property type="entry name" value="Metallo-dependent hydrolases"/>
    <property type="match status" value="1"/>
</dbReference>